<dbReference type="GO" id="GO:0005637">
    <property type="term" value="C:nuclear inner membrane"/>
    <property type="evidence" value="ECO:0007669"/>
    <property type="project" value="UniProtKB-SubCell"/>
</dbReference>
<keyword evidence="6 9" id="KW-0472">Membrane</keyword>
<proteinExistence type="inferred from homology"/>
<dbReference type="AlphaFoldDB" id="A0A210PFR5"/>
<dbReference type="Proteomes" id="UP000242188">
    <property type="component" value="Unassembled WGS sequence"/>
</dbReference>
<feature type="transmembrane region" description="Helical" evidence="9">
    <location>
        <begin position="297"/>
        <end position="315"/>
    </location>
</feature>
<evidence type="ECO:0000256" key="1">
    <source>
        <dbReference type="ARBA" id="ARBA00004575"/>
    </source>
</evidence>
<evidence type="ECO:0000256" key="4">
    <source>
        <dbReference type="ARBA" id="ARBA00022729"/>
    </source>
</evidence>
<name>A0A210PFR5_MIZYE</name>
<keyword evidence="5 9" id="KW-1133">Transmembrane helix</keyword>
<evidence type="ECO:0000256" key="7">
    <source>
        <dbReference type="ARBA" id="ARBA00023242"/>
    </source>
</evidence>
<keyword evidence="4" id="KW-0732">Signal</keyword>
<gene>
    <name evidence="10" type="ORF">KP79_PYT03902</name>
</gene>
<protein>
    <submittedName>
        <fullName evidence="10">Transmembrane protein 194A</fullName>
    </submittedName>
</protein>
<comment type="caution">
    <text evidence="10">The sequence shown here is derived from an EMBL/GenBank/DDBJ whole genome shotgun (WGS) entry which is preliminary data.</text>
</comment>
<dbReference type="InterPro" id="IPR019358">
    <property type="entry name" value="NEMP_fam"/>
</dbReference>
<keyword evidence="7" id="KW-0539">Nucleus</keyword>
<feature type="transmembrane region" description="Helical" evidence="9">
    <location>
        <begin position="266"/>
        <end position="285"/>
    </location>
</feature>
<accession>A0A210PFR5</accession>
<evidence type="ECO:0000313" key="11">
    <source>
        <dbReference type="Proteomes" id="UP000242188"/>
    </source>
</evidence>
<evidence type="ECO:0000256" key="2">
    <source>
        <dbReference type="ARBA" id="ARBA00005748"/>
    </source>
</evidence>
<dbReference type="STRING" id="6573.A0A210PFR5"/>
<dbReference type="PANTHER" id="PTHR13598:SF1">
    <property type="entry name" value="AT07567P-RELATED"/>
    <property type="match status" value="1"/>
</dbReference>
<keyword evidence="3 9" id="KW-0812">Transmembrane</keyword>
<evidence type="ECO:0000256" key="9">
    <source>
        <dbReference type="SAM" id="Phobius"/>
    </source>
</evidence>
<organism evidence="10 11">
    <name type="scientific">Mizuhopecten yessoensis</name>
    <name type="common">Japanese scallop</name>
    <name type="synonym">Patinopecten yessoensis</name>
    <dbReference type="NCBI Taxonomy" id="6573"/>
    <lineage>
        <taxon>Eukaryota</taxon>
        <taxon>Metazoa</taxon>
        <taxon>Spiralia</taxon>
        <taxon>Lophotrochozoa</taxon>
        <taxon>Mollusca</taxon>
        <taxon>Bivalvia</taxon>
        <taxon>Autobranchia</taxon>
        <taxon>Pteriomorphia</taxon>
        <taxon>Pectinida</taxon>
        <taxon>Pectinoidea</taxon>
        <taxon>Pectinidae</taxon>
        <taxon>Mizuhopecten</taxon>
    </lineage>
</organism>
<keyword evidence="11" id="KW-1185">Reference proteome</keyword>
<evidence type="ECO:0000256" key="3">
    <source>
        <dbReference type="ARBA" id="ARBA00022692"/>
    </source>
</evidence>
<comment type="similarity">
    <text evidence="2">Belongs to the NEMP family.</text>
</comment>
<evidence type="ECO:0000256" key="5">
    <source>
        <dbReference type="ARBA" id="ARBA00022989"/>
    </source>
</evidence>
<feature type="transmembrane region" description="Helical" evidence="9">
    <location>
        <begin position="18"/>
        <end position="34"/>
    </location>
</feature>
<dbReference type="Pfam" id="PF10225">
    <property type="entry name" value="NEMP"/>
    <property type="match status" value="1"/>
</dbReference>
<dbReference type="EMBL" id="NEDP02076732">
    <property type="protein sequence ID" value="OWF35334.1"/>
    <property type="molecule type" value="Genomic_DNA"/>
</dbReference>
<dbReference type="PANTHER" id="PTHR13598">
    <property type="entry name" value="AT07567P-RELATED"/>
    <property type="match status" value="1"/>
</dbReference>
<sequence length="450" mass="52202">MALKLICGQSSRGSRPGMSVMFVVWTGFLFLITVSESDQYTEEKCFHLTLGYREVVSSNLTDNNNSDRVTSPWRCYCYEGQRQSLYLLWSNPVIKLQFANNVVPEQFVKIHADSEEETWKKTNTQNPFLNFIQQLNLFFNKDREDISLTAFNKSCVAVQTDSSYTVSFSVKYVELWYVAYLAAGIVIFLSAKSWSHNRYLHYSTGVSIGVMASIIFLLIFLRKLFPQSLRRISYVMIAAATSTSLWFWTYFMKQMFDPITSTLIQYWQYILGYVIVTGLISFCACYRYGPVTDTRSLNLIQWFIQLVSLILVYQGTQIPELSVAIIVVLLTLYNIPKGFYRNRLTYYLRFKFFTPKRKFLTEDEYIKQANEETTKALEELRSFCQSPKCDTWKVVSHLSTPLKFAKFVEGDSWHVTDQELLEYDSGPEPTPPVDPDSSDEDEMDFILSSQ</sequence>
<evidence type="ECO:0000256" key="8">
    <source>
        <dbReference type="SAM" id="MobiDB-lite"/>
    </source>
</evidence>
<evidence type="ECO:0000313" key="10">
    <source>
        <dbReference type="EMBL" id="OWF35334.1"/>
    </source>
</evidence>
<feature type="transmembrane region" description="Helical" evidence="9">
    <location>
        <begin position="175"/>
        <end position="194"/>
    </location>
</feature>
<comment type="subcellular location">
    <subcellularLocation>
        <location evidence="1">Nucleus inner membrane</location>
        <topology evidence="1">Multi-pass membrane protein</topology>
        <orientation evidence="1">Nucleoplasmic side</orientation>
    </subcellularLocation>
</comment>
<reference evidence="10 11" key="1">
    <citation type="journal article" date="2017" name="Nat. Ecol. Evol.">
        <title>Scallop genome provides insights into evolution of bilaterian karyotype and development.</title>
        <authorList>
            <person name="Wang S."/>
            <person name="Zhang J."/>
            <person name="Jiao W."/>
            <person name="Li J."/>
            <person name="Xun X."/>
            <person name="Sun Y."/>
            <person name="Guo X."/>
            <person name="Huan P."/>
            <person name="Dong B."/>
            <person name="Zhang L."/>
            <person name="Hu X."/>
            <person name="Sun X."/>
            <person name="Wang J."/>
            <person name="Zhao C."/>
            <person name="Wang Y."/>
            <person name="Wang D."/>
            <person name="Huang X."/>
            <person name="Wang R."/>
            <person name="Lv J."/>
            <person name="Li Y."/>
            <person name="Zhang Z."/>
            <person name="Liu B."/>
            <person name="Lu W."/>
            <person name="Hui Y."/>
            <person name="Liang J."/>
            <person name="Zhou Z."/>
            <person name="Hou R."/>
            <person name="Li X."/>
            <person name="Liu Y."/>
            <person name="Li H."/>
            <person name="Ning X."/>
            <person name="Lin Y."/>
            <person name="Zhao L."/>
            <person name="Xing Q."/>
            <person name="Dou J."/>
            <person name="Li Y."/>
            <person name="Mao J."/>
            <person name="Guo H."/>
            <person name="Dou H."/>
            <person name="Li T."/>
            <person name="Mu C."/>
            <person name="Jiang W."/>
            <person name="Fu Q."/>
            <person name="Fu X."/>
            <person name="Miao Y."/>
            <person name="Liu J."/>
            <person name="Yu Q."/>
            <person name="Li R."/>
            <person name="Liao H."/>
            <person name="Li X."/>
            <person name="Kong Y."/>
            <person name="Jiang Z."/>
            <person name="Chourrout D."/>
            <person name="Li R."/>
            <person name="Bao Z."/>
        </authorList>
    </citation>
    <scope>NUCLEOTIDE SEQUENCE [LARGE SCALE GENOMIC DNA]</scope>
    <source>
        <strain evidence="10 11">PY_sf001</strain>
    </source>
</reference>
<evidence type="ECO:0000256" key="6">
    <source>
        <dbReference type="ARBA" id="ARBA00023136"/>
    </source>
</evidence>
<feature type="transmembrane region" description="Helical" evidence="9">
    <location>
        <begin position="200"/>
        <end position="220"/>
    </location>
</feature>
<feature type="region of interest" description="Disordered" evidence="8">
    <location>
        <begin position="419"/>
        <end position="450"/>
    </location>
</feature>
<feature type="transmembrane region" description="Helical" evidence="9">
    <location>
        <begin position="321"/>
        <end position="340"/>
    </location>
</feature>
<dbReference type="OrthoDB" id="509138at2759"/>
<feature type="transmembrane region" description="Helical" evidence="9">
    <location>
        <begin position="232"/>
        <end position="251"/>
    </location>
</feature>